<name>A0ABW3M2E6_9PSEU</name>
<evidence type="ECO:0000313" key="3">
    <source>
        <dbReference type="EMBL" id="MFD1044851.1"/>
    </source>
</evidence>
<proteinExistence type="predicted"/>
<gene>
    <name evidence="3" type="ORF">ACFQ1S_04200</name>
</gene>
<evidence type="ECO:0000256" key="1">
    <source>
        <dbReference type="SAM" id="MobiDB-lite"/>
    </source>
</evidence>
<dbReference type="EMBL" id="JBHTIS010000143">
    <property type="protein sequence ID" value="MFD1044851.1"/>
    <property type="molecule type" value="Genomic_DNA"/>
</dbReference>
<sequence length="388" mass="42465">MFDLHTPKTPAHTADRPITEMTVEQCLDVINEADRMQSYYDSRKTAALARFAELSPPTRPGADIADGAQDEVAMEMGVSPHSAATQLLEARNLVTRLPATMNALSDGRIDYRRARILNELTSVLSERDTRRVEQRVLAGGRRANPNKFRDAVRYQVIKADPEGAELRRKAACEHRNVIVRPTNDGMARLTAHLTAGESMVAHQRITTLARQRKTPERTLAQCRADVLMDMIFDKQVDKSGDVQVNVTVPLTTLMGLSRNPGEISGYGPITAEHAQELAKNARWRRVITDPVGVVVEVNPRAYLSPLASDYAKAHNRVCRVAGCGLPVPPRRVDPASPGIVEFNLVCSHHSTSKTPPIQLATVTTNAGTSDTNESKDTQQPSTNSGVAA</sequence>
<dbReference type="Pfam" id="PF02720">
    <property type="entry name" value="DUF222"/>
    <property type="match status" value="1"/>
</dbReference>
<protein>
    <submittedName>
        <fullName evidence="3">DUF222 domain-containing protein</fullName>
    </submittedName>
</protein>
<accession>A0ABW3M2E6</accession>
<feature type="region of interest" description="Disordered" evidence="1">
    <location>
        <begin position="365"/>
        <end position="388"/>
    </location>
</feature>
<reference evidence="4" key="1">
    <citation type="journal article" date="2019" name="Int. J. Syst. Evol. Microbiol.">
        <title>The Global Catalogue of Microorganisms (GCM) 10K type strain sequencing project: providing services to taxonomists for standard genome sequencing and annotation.</title>
        <authorList>
            <consortium name="The Broad Institute Genomics Platform"/>
            <consortium name="The Broad Institute Genome Sequencing Center for Infectious Disease"/>
            <person name="Wu L."/>
            <person name="Ma J."/>
        </authorList>
    </citation>
    <scope>NUCLEOTIDE SEQUENCE [LARGE SCALE GENOMIC DNA]</scope>
    <source>
        <strain evidence="4">JCM 31486</strain>
    </source>
</reference>
<comment type="caution">
    <text evidence="3">The sequence shown here is derived from an EMBL/GenBank/DDBJ whole genome shotgun (WGS) entry which is preliminary data.</text>
</comment>
<dbReference type="Proteomes" id="UP001597045">
    <property type="component" value="Unassembled WGS sequence"/>
</dbReference>
<keyword evidence="4" id="KW-1185">Reference proteome</keyword>
<feature type="domain" description="DUF222" evidence="2">
    <location>
        <begin position="58"/>
        <end position="298"/>
    </location>
</feature>
<dbReference type="InterPro" id="IPR003870">
    <property type="entry name" value="DUF222"/>
</dbReference>
<organism evidence="3 4">
    <name type="scientific">Kibdelosporangium lantanae</name>
    <dbReference type="NCBI Taxonomy" id="1497396"/>
    <lineage>
        <taxon>Bacteria</taxon>
        <taxon>Bacillati</taxon>
        <taxon>Actinomycetota</taxon>
        <taxon>Actinomycetes</taxon>
        <taxon>Pseudonocardiales</taxon>
        <taxon>Pseudonocardiaceae</taxon>
        <taxon>Kibdelosporangium</taxon>
    </lineage>
</organism>
<evidence type="ECO:0000259" key="2">
    <source>
        <dbReference type="Pfam" id="PF02720"/>
    </source>
</evidence>
<evidence type="ECO:0000313" key="4">
    <source>
        <dbReference type="Proteomes" id="UP001597045"/>
    </source>
</evidence>